<reference evidence="3 4" key="1">
    <citation type="submission" date="2024-09" db="EMBL/GenBank/DDBJ databases">
        <authorList>
            <person name="Sun Q."/>
            <person name="Mori K."/>
        </authorList>
    </citation>
    <scope>NUCLEOTIDE SEQUENCE [LARGE SCALE GENOMIC DNA]</scope>
    <source>
        <strain evidence="3 4">NCAIM B.02301</strain>
    </source>
</reference>
<comment type="similarity">
    <text evidence="1">Belongs to the LDH2/MDH2 oxidoreductase family.</text>
</comment>
<dbReference type="EMBL" id="JBHLTR010000056">
    <property type="protein sequence ID" value="MFC0561371.1"/>
    <property type="molecule type" value="Genomic_DNA"/>
</dbReference>
<dbReference type="Gene3D" id="1.10.1530.10">
    <property type="match status" value="1"/>
</dbReference>
<name>A0ABV6NKV3_9BACI</name>
<dbReference type="RefSeq" id="WP_273846560.1">
    <property type="nucleotide sequence ID" value="NZ_JAQQWT010000018.1"/>
</dbReference>
<evidence type="ECO:0000313" key="3">
    <source>
        <dbReference type="EMBL" id="MFC0561371.1"/>
    </source>
</evidence>
<gene>
    <name evidence="3" type="primary">allD</name>
    <name evidence="3" type="ORF">ACFFH4_20730</name>
</gene>
<dbReference type="SUPFAM" id="SSF89733">
    <property type="entry name" value="L-sulfolactate dehydrogenase-like"/>
    <property type="match status" value="1"/>
</dbReference>
<evidence type="ECO:0000256" key="2">
    <source>
        <dbReference type="ARBA" id="ARBA00023002"/>
    </source>
</evidence>
<keyword evidence="4" id="KW-1185">Reference proteome</keyword>
<proteinExistence type="inferred from homology"/>
<sequence>METVKIEASKLKTLVVTKLTKAGLNAKHAQLVADVLVHADLRGVSSHGVLRTEHYIKRISEGGLNKQASFSVKKTGPCSAVFDGDNGMGHAVMKEAMDHAIEMADQNGIGMMTVINSSHCGALSYFVQQAAEQGMIGVAMTHTDKIVVPFGGAKPFLGTNPIAYGFPAKAHKPVILDMATSNVALGKILHARESGSSIPAEWGVDENGVGTTDPHEVEALSPFAGPKGYGLGVVVEIFSGLLAGAAFGPHISKMYGDYNKPRKLGHYLCVMNPSVFTDKNEFLENMDQLIRELHEQEPAKGFDQVLVPGEPEQLKEEMAHKEGVPVTQSVYEYLVTD</sequence>
<dbReference type="Gene3D" id="3.30.1370.60">
    <property type="entry name" value="Hypothetical oxidoreductase yiak, domain 2"/>
    <property type="match status" value="1"/>
</dbReference>
<accession>A0ABV6NKV3</accession>
<dbReference type="PANTHER" id="PTHR11091">
    <property type="entry name" value="OXIDOREDUCTASE-RELATED"/>
    <property type="match status" value="1"/>
</dbReference>
<protein>
    <submittedName>
        <fullName evidence="3">Ureidoglycolate dehydrogenase</fullName>
        <ecNumber evidence="3">1.1.1.154</ecNumber>
    </submittedName>
</protein>
<dbReference type="InterPro" id="IPR043144">
    <property type="entry name" value="Mal/L-sulf/L-lact_DH-like_ah"/>
</dbReference>
<keyword evidence="2 3" id="KW-0560">Oxidoreductase</keyword>
<dbReference type="EC" id="1.1.1.154" evidence="3"/>
<dbReference type="GO" id="GO:0009040">
    <property type="term" value="F:ureidoglycolate dehydrogenase activity"/>
    <property type="evidence" value="ECO:0007669"/>
    <property type="project" value="UniProtKB-EC"/>
</dbReference>
<organism evidence="3 4">
    <name type="scientific">Halalkalibacter alkalisediminis</name>
    <dbReference type="NCBI Taxonomy" id="935616"/>
    <lineage>
        <taxon>Bacteria</taxon>
        <taxon>Bacillati</taxon>
        <taxon>Bacillota</taxon>
        <taxon>Bacilli</taxon>
        <taxon>Bacillales</taxon>
        <taxon>Bacillaceae</taxon>
        <taxon>Halalkalibacter</taxon>
    </lineage>
</organism>
<dbReference type="Proteomes" id="UP001589833">
    <property type="component" value="Unassembled WGS sequence"/>
</dbReference>
<dbReference type="InterPro" id="IPR036111">
    <property type="entry name" value="Mal/L-sulfo/L-lacto_DH-like_sf"/>
</dbReference>
<dbReference type="Pfam" id="PF02615">
    <property type="entry name" value="Ldh_2"/>
    <property type="match status" value="1"/>
</dbReference>
<evidence type="ECO:0000313" key="4">
    <source>
        <dbReference type="Proteomes" id="UP001589833"/>
    </source>
</evidence>
<comment type="caution">
    <text evidence="3">The sequence shown here is derived from an EMBL/GenBank/DDBJ whole genome shotgun (WGS) entry which is preliminary data.</text>
</comment>
<evidence type="ECO:0000256" key="1">
    <source>
        <dbReference type="ARBA" id="ARBA00006056"/>
    </source>
</evidence>
<dbReference type="InterPro" id="IPR043143">
    <property type="entry name" value="Mal/L-sulf/L-lact_DH-like_NADP"/>
</dbReference>
<dbReference type="InterPro" id="IPR003767">
    <property type="entry name" value="Malate/L-lactate_DH-like"/>
</dbReference>
<dbReference type="PANTHER" id="PTHR11091:SF0">
    <property type="entry name" value="MALATE DEHYDROGENASE"/>
    <property type="match status" value="1"/>
</dbReference>
<dbReference type="NCBIfam" id="NF011599">
    <property type="entry name" value="PRK15025.1"/>
    <property type="match status" value="1"/>
</dbReference>